<evidence type="ECO:0000313" key="2">
    <source>
        <dbReference type="Proteomes" id="UP000249057"/>
    </source>
</evidence>
<keyword evidence="2" id="KW-1185">Reference proteome</keyword>
<dbReference type="Proteomes" id="UP000249057">
    <property type="component" value="Unassembled WGS sequence"/>
</dbReference>
<protein>
    <submittedName>
        <fullName evidence="1">Uncharacterized protein</fullName>
    </submittedName>
</protein>
<evidence type="ECO:0000313" key="1">
    <source>
        <dbReference type="EMBL" id="RAH40016.1"/>
    </source>
</evidence>
<dbReference type="EMBL" id="KZ825422">
    <property type="protein sequence ID" value="RAH40016.1"/>
    <property type="molecule type" value="Genomic_DNA"/>
</dbReference>
<proteinExistence type="predicted"/>
<accession>A0ACD1FSQ3</accession>
<feature type="non-terminal residue" evidence="1">
    <location>
        <position position="1"/>
    </location>
</feature>
<gene>
    <name evidence="1" type="ORF">BO95DRAFT_32001</name>
</gene>
<name>A0ACD1FSQ3_9EURO</name>
<reference evidence="1" key="1">
    <citation type="submission" date="2018-02" db="EMBL/GenBank/DDBJ databases">
        <title>The genomes of Aspergillus section Nigri reveals drivers in fungal speciation.</title>
        <authorList>
            <consortium name="DOE Joint Genome Institute"/>
            <person name="Vesth T.C."/>
            <person name="Nybo J."/>
            <person name="Theobald S."/>
            <person name="Brandl J."/>
            <person name="Frisvad J.C."/>
            <person name="Nielsen K.F."/>
            <person name="Lyhne E.K."/>
            <person name="Kogle M.E."/>
            <person name="Kuo A."/>
            <person name="Riley R."/>
            <person name="Clum A."/>
            <person name="Nolan M."/>
            <person name="Lipzen A."/>
            <person name="Salamov A."/>
            <person name="Henrissat B."/>
            <person name="Wiebenga A."/>
            <person name="De vries R.P."/>
            <person name="Grigoriev I.V."/>
            <person name="Mortensen U.H."/>
            <person name="Andersen M.R."/>
            <person name="Baker S.E."/>
        </authorList>
    </citation>
    <scope>NUCLEOTIDE SEQUENCE</scope>
    <source>
        <strain evidence="1">CBS 621.78</strain>
    </source>
</reference>
<sequence length="110" mass="12353">ADSLTDYINLNTRRLCACIQGLQATVTKGQNDLSRRYMVVMAGVGVFLDRKTKNMPKTYNRRDSLVVTHPTTNLPACGLSMAERTGSPIFHTLWSYVLYAQLQKLITLES</sequence>
<organism evidence="1 2">
    <name type="scientific">Aspergillus brunneoviolaceus CBS 621.78</name>
    <dbReference type="NCBI Taxonomy" id="1450534"/>
    <lineage>
        <taxon>Eukaryota</taxon>
        <taxon>Fungi</taxon>
        <taxon>Dikarya</taxon>
        <taxon>Ascomycota</taxon>
        <taxon>Pezizomycotina</taxon>
        <taxon>Eurotiomycetes</taxon>
        <taxon>Eurotiomycetidae</taxon>
        <taxon>Eurotiales</taxon>
        <taxon>Aspergillaceae</taxon>
        <taxon>Aspergillus</taxon>
        <taxon>Aspergillus subgen. Circumdati</taxon>
    </lineage>
</organism>
<feature type="non-terminal residue" evidence="1">
    <location>
        <position position="110"/>
    </location>
</feature>